<protein>
    <recommendedName>
        <fullName evidence="6">Exostosin GT47 domain-containing protein</fullName>
    </recommendedName>
</protein>
<comment type="similarity">
    <text evidence="2">Belongs to the glycosyltransferase 47 family.</text>
</comment>
<dbReference type="Pfam" id="PF03016">
    <property type="entry name" value="Exostosin_GT47"/>
    <property type="match status" value="1"/>
</dbReference>
<dbReference type="Proteomes" id="UP001314170">
    <property type="component" value="Unassembled WGS sequence"/>
</dbReference>
<dbReference type="GO" id="GO:0000139">
    <property type="term" value="C:Golgi membrane"/>
    <property type="evidence" value="ECO:0007669"/>
    <property type="project" value="UniProtKB-SubCell"/>
</dbReference>
<accession>A0AAV1SNU9</accession>
<evidence type="ECO:0000256" key="3">
    <source>
        <dbReference type="ARBA" id="ARBA00022676"/>
    </source>
</evidence>
<evidence type="ECO:0000259" key="6">
    <source>
        <dbReference type="Pfam" id="PF03016"/>
    </source>
</evidence>
<keyword evidence="8" id="KW-1185">Reference proteome</keyword>
<dbReference type="InterPro" id="IPR004263">
    <property type="entry name" value="Exostosin"/>
</dbReference>
<dbReference type="InterPro" id="IPR040911">
    <property type="entry name" value="Exostosin_GT47"/>
</dbReference>
<keyword evidence="3" id="KW-0808">Transferase</keyword>
<proteinExistence type="inferred from homology"/>
<dbReference type="AlphaFoldDB" id="A0AAV1SNU9"/>
<dbReference type="PANTHER" id="PTHR11062">
    <property type="entry name" value="EXOSTOSIN HEPARAN SULFATE GLYCOSYLTRANSFERASE -RELATED"/>
    <property type="match status" value="1"/>
</dbReference>
<gene>
    <name evidence="7" type="ORF">DCAF_LOCUS25604</name>
</gene>
<evidence type="ECO:0000313" key="7">
    <source>
        <dbReference type="EMBL" id="CAK7355316.1"/>
    </source>
</evidence>
<dbReference type="PANTHER" id="PTHR11062:SF378">
    <property type="entry name" value="EXOSTOSIN GT47 DOMAIN-CONTAINING PROTEIN"/>
    <property type="match status" value="1"/>
</dbReference>
<organism evidence="7 8">
    <name type="scientific">Dovyalis caffra</name>
    <dbReference type="NCBI Taxonomy" id="77055"/>
    <lineage>
        <taxon>Eukaryota</taxon>
        <taxon>Viridiplantae</taxon>
        <taxon>Streptophyta</taxon>
        <taxon>Embryophyta</taxon>
        <taxon>Tracheophyta</taxon>
        <taxon>Spermatophyta</taxon>
        <taxon>Magnoliopsida</taxon>
        <taxon>eudicotyledons</taxon>
        <taxon>Gunneridae</taxon>
        <taxon>Pentapetalae</taxon>
        <taxon>rosids</taxon>
        <taxon>fabids</taxon>
        <taxon>Malpighiales</taxon>
        <taxon>Salicaceae</taxon>
        <taxon>Flacourtieae</taxon>
        <taxon>Dovyalis</taxon>
    </lineage>
</organism>
<name>A0AAV1SNU9_9ROSI</name>
<keyword evidence="4" id="KW-0812">Transmembrane</keyword>
<comment type="subcellular location">
    <subcellularLocation>
        <location evidence="1">Golgi apparatus membrane</location>
        <topology evidence="1">Single-pass type II membrane protein</topology>
    </subcellularLocation>
</comment>
<evidence type="ECO:0000256" key="4">
    <source>
        <dbReference type="ARBA" id="ARBA00022968"/>
    </source>
</evidence>
<keyword evidence="4" id="KW-0735">Signal-anchor</keyword>
<dbReference type="EMBL" id="CAWUPB010001195">
    <property type="protein sequence ID" value="CAK7355316.1"/>
    <property type="molecule type" value="Genomic_DNA"/>
</dbReference>
<reference evidence="7 8" key="1">
    <citation type="submission" date="2024-01" db="EMBL/GenBank/DDBJ databases">
        <authorList>
            <person name="Waweru B."/>
        </authorList>
    </citation>
    <scope>NUCLEOTIDE SEQUENCE [LARGE SCALE GENOMIC DNA]</scope>
</reference>
<evidence type="ECO:0000256" key="5">
    <source>
        <dbReference type="ARBA" id="ARBA00023034"/>
    </source>
</evidence>
<sequence>METPIRTVMIPLRRRVKRQNHHCQSTARAVVPALSFQAYAHPDSFHEVLNVPGAFGPDYEEMERTFKIFVYPHNITVCDDKYANEGLFYLNLDQTWFWTKDPETAHLFLIPLSCYSSPPGGRSEDERASAVEDFVISLISKYPYWNRTLGADHFLVTCADIHVTAAARIANLLKNSIRVMCSPSYDAEYVPHKDVSLPQYVSTLALPAAGNIIKDR</sequence>
<evidence type="ECO:0000256" key="2">
    <source>
        <dbReference type="ARBA" id="ARBA00010271"/>
    </source>
</evidence>
<feature type="domain" description="Exostosin GT47" evidence="6">
    <location>
        <begin position="63"/>
        <end position="202"/>
    </location>
</feature>
<evidence type="ECO:0000313" key="8">
    <source>
        <dbReference type="Proteomes" id="UP001314170"/>
    </source>
</evidence>
<comment type="caution">
    <text evidence="7">The sequence shown here is derived from an EMBL/GenBank/DDBJ whole genome shotgun (WGS) entry which is preliminary data.</text>
</comment>
<keyword evidence="3" id="KW-0328">Glycosyltransferase</keyword>
<keyword evidence="5" id="KW-0333">Golgi apparatus</keyword>
<dbReference type="GO" id="GO:0016757">
    <property type="term" value="F:glycosyltransferase activity"/>
    <property type="evidence" value="ECO:0007669"/>
    <property type="project" value="UniProtKB-KW"/>
</dbReference>
<evidence type="ECO:0000256" key="1">
    <source>
        <dbReference type="ARBA" id="ARBA00004323"/>
    </source>
</evidence>